<dbReference type="Pfam" id="PF13616">
    <property type="entry name" value="Rotamase_3"/>
    <property type="match status" value="1"/>
</dbReference>
<evidence type="ECO:0000256" key="2">
    <source>
        <dbReference type="ARBA" id="ARBA00022475"/>
    </source>
</evidence>
<dbReference type="OrthoDB" id="9812372at2"/>
<dbReference type="KEGG" id="als:DJ013_15295"/>
<dbReference type="AlphaFoldDB" id="A0A2Z4GDN7"/>
<keyword evidence="5 12" id="KW-1133">Transmembrane helix</keyword>
<evidence type="ECO:0000256" key="4">
    <source>
        <dbReference type="ARBA" id="ARBA00022692"/>
    </source>
</evidence>
<organism evidence="14 15">
    <name type="scientific">Arcticibacterium luteifluviistationis</name>
    <dbReference type="NCBI Taxonomy" id="1784714"/>
    <lineage>
        <taxon>Bacteria</taxon>
        <taxon>Pseudomonadati</taxon>
        <taxon>Bacteroidota</taxon>
        <taxon>Cytophagia</taxon>
        <taxon>Cytophagales</taxon>
        <taxon>Leadbetterellaceae</taxon>
        <taxon>Arcticibacterium</taxon>
    </lineage>
</organism>
<dbReference type="Pfam" id="PF13623">
    <property type="entry name" value="SurA_N_2"/>
    <property type="match status" value="1"/>
</dbReference>
<dbReference type="InterPro" id="IPR052029">
    <property type="entry name" value="PpiD_chaperone"/>
</dbReference>
<evidence type="ECO:0000313" key="14">
    <source>
        <dbReference type="EMBL" id="AWV99452.1"/>
    </source>
</evidence>
<gene>
    <name evidence="14" type="ORF">DJ013_15295</name>
</gene>
<evidence type="ECO:0000256" key="6">
    <source>
        <dbReference type="ARBA" id="ARBA00023136"/>
    </source>
</evidence>
<dbReference type="PANTHER" id="PTHR47529:SF1">
    <property type="entry name" value="PERIPLASMIC CHAPERONE PPID"/>
    <property type="match status" value="1"/>
</dbReference>
<dbReference type="RefSeq" id="WP_111372821.1">
    <property type="nucleotide sequence ID" value="NZ_CP029480.1"/>
</dbReference>
<keyword evidence="3" id="KW-0997">Cell inner membrane</keyword>
<dbReference type="InterPro" id="IPR046357">
    <property type="entry name" value="PPIase_dom_sf"/>
</dbReference>
<evidence type="ECO:0000256" key="8">
    <source>
        <dbReference type="ARBA" id="ARBA00038408"/>
    </source>
</evidence>
<dbReference type="Proteomes" id="UP000249873">
    <property type="component" value="Chromosome"/>
</dbReference>
<accession>A0A2Z4GDN7</accession>
<evidence type="ECO:0000259" key="13">
    <source>
        <dbReference type="PROSITE" id="PS50198"/>
    </source>
</evidence>
<keyword evidence="7" id="KW-0143">Chaperone</keyword>
<evidence type="ECO:0000256" key="12">
    <source>
        <dbReference type="SAM" id="Phobius"/>
    </source>
</evidence>
<dbReference type="SUPFAM" id="SSF109998">
    <property type="entry name" value="Triger factor/SurA peptide-binding domain-like"/>
    <property type="match status" value="1"/>
</dbReference>
<protein>
    <recommendedName>
        <fullName evidence="9">Periplasmic chaperone PpiD</fullName>
    </recommendedName>
    <alternativeName>
        <fullName evidence="10">Periplasmic folding chaperone</fullName>
    </alternativeName>
</protein>
<reference evidence="14 15" key="1">
    <citation type="submission" date="2018-05" db="EMBL/GenBank/DDBJ databases">
        <title>Complete genome sequence of Arcticibacterium luteifluviistationis SM1504T, a cytophagaceae bacterium isolated from Arctic surface seawater.</title>
        <authorList>
            <person name="Li Y."/>
            <person name="Qin Q.-L."/>
        </authorList>
    </citation>
    <scope>NUCLEOTIDE SEQUENCE [LARGE SCALE GENOMIC DNA]</scope>
    <source>
        <strain evidence="14 15">SM1504</strain>
    </source>
</reference>
<evidence type="ECO:0000256" key="10">
    <source>
        <dbReference type="ARBA" id="ARBA00042775"/>
    </source>
</evidence>
<keyword evidence="11 14" id="KW-0413">Isomerase</keyword>
<feature type="domain" description="PpiC" evidence="13">
    <location>
        <begin position="344"/>
        <end position="446"/>
    </location>
</feature>
<keyword evidence="15" id="KW-1185">Reference proteome</keyword>
<keyword evidence="6 12" id="KW-0472">Membrane</keyword>
<dbReference type="EMBL" id="CP029480">
    <property type="protein sequence ID" value="AWV99452.1"/>
    <property type="molecule type" value="Genomic_DNA"/>
</dbReference>
<evidence type="ECO:0000256" key="1">
    <source>
        <dbReference type="ARBA" id="ARBA00004382"/>
    </source>
</evidence>
<evidence type="ECO:0000256" key="7">
    <source>
        <dbReference type="ARBA" id="ARBA00023186"/>
    </source>
</evidence>
<dbReference type="InterPro" id="IPR000297">
    <property type="entry name" value="PPIase_PpiC"/>
</dbReference>
<dbReference type="InterPro" id="IPR027304">
    <property type="entry name" value="Trigger_fact/SurA_dom_sf"/>
</dbReference>
<feature type="transmembrane region" description="Helical" evidence="12">
    <location>
        <begin position="12"/>
        <end position="31"/>
    </location>
</feature>
<sequence length="707" mass="77097">MALISRIRENSVLTIGILALALFAFIIGDYFSSGSLGSSGQENVGEINGVDVDYQQFVKLVDVQRQQQELSTGRSATEDDLRNIREQVWEQLVQDNAFQPEYEELGIDVTSDELREMVQGTKNLHPFIRQQFTDPNTGVFNEAQHREFINAAANKTLPAEQQYIWDSFKSNLIQIRKSEKYQNIVSVGDYITTAEAKKEYTTQNNKISAEYLYVPFYSVNDTTVKVSDNEIESYYSKHQKEYNGFDSRSFDYVVYQVLPSGEDSTALLQEINDLARGMAAAENAAAYASANSDVRNPSSWSAGELSAEVKEAVSNSIVGGMVGPIKDGQNYSIYKYMGTERDSVSTLRASHILINTQGADDVTKAAAKVRAQDILSQIKGGASFETLARINGSDGTAQQGGDLGYFSNDGRMIPAFEKAVFGYNGAGLLPNLVETDFGYHIVKVTEAKSNIKYNLAAITKILEPSEITLNDSYQDAESLRAEISSASDMKAKVAANENLVLLTAQRVLPGSKSFNSVQDAREVVLWAYGNDVAVGDVADRVFIVGDTYLIAALTDATDKESPKASDFKSQIEAKVKNKLKGEKIIAKLGDVSGDFEAAAKTYGAGALVESVTDINIATGMLNSAGIDAVAIGKAFGLKVNTPSKPFVGQNGVFVMKKTEENAAPELADYSRYKEDIKQRVGVYGSASAADQAVREAAEIVDRRAKMF</sequence>
<dbReference type="PANTHER" id="PTHR47529">
    <property type="entry name" value="PEPTIDYL-PROLYL CIS-TRANS ISOMERASE D"/>
    <property type="match status" value="1"/>
</dbReference>
<keyword evidence="4 12" id="KW-0812">Transmembrane</keyword>
<dbReference type="GO" id="GO:0005886">
    <property type="term" value="C:plasma membrane"/>
    <property type="evidence" value="ECO:0007669"/>
    <property type="project" value="UniProtKB-SubCell"/>
</dbReference>
<evidence type="ECO:0000256" key="11">
    <source>
        <dbReference type="PROSITE-ProRule" id="PRU00278"/>
    </source>
</evidence>
<dbReference type="Gene3D" id="3.10.50.40">
    <property type="match status" value="2"/>
</dbReference>
<comment type="subcellular location">
    <subcellularLocation>
        <location evidence="1">Cell inner membrane</location>
        <topology evidence="1">Single-pass type II membrane protein</topology>
        <orientation evidence="1">Periplasmic side</orientation>
    </subcellularLocation>
</comment>
<dbReference type="SUPFAM" id="SSF54534">
    <property type="entry name" value="FKBP-like"/>
    <property type="match status" value="1"/>
</dbReference>
<evidence type="ECO:0000256" key="3">
    <source>
        <dbReference type="ARBA" id="ARBA00022519"/>
    </source>
</evidence>
<keyword evidence="2" id="KW-1003">Cell membrane</keyword>
<keyword evidence="11" id="KW-0697">Rotamase</keyword>
<proteinExistence type="inferred from homology"/>
<comment type="similarity">
    <text evidence="8">Belongs to the PpiD chaperone family.</text>
</comment>
<evidence type="ECO:0000313" key="15">
    <source>
        <dbReference type="Proteomes" id="UP000249873"/>
    </source>
</evidence>
<evidence type="ECO:0000256" key="5">
    <source>
        <dbReference type="ARBA" id="ARBA00022989"/>
    </source>
</evidence>
<dbReference type="Gene3D" id="1.10.4030.10">
    <property type="entry name" value="Porin chaperone SurA, peptide-binding domain"/>
    <property type="match status" value="1"/>
</dbReference>
<name>A0A2Z4GDN7_9BACT</name>
<dbReference type="GO" id="GO:0003755">
    <property type="term" value="F:peptidyl-prolyl cis-trans isomerase activity"/>
    <property type="evidence" value="ECO:0007669"/>
    <property type="project" value="UniProtKB-KW"/>
</dbReference>
<evidence type="ECO:0000256" key="9">
    <source>
        <dbReference type="ARBA" id="ARBA00040743"/>
    </source>
</evidence>
<dbReference type="PROSITE" id="PS50198">
    <property type="entry name" value="PPIC_PPIASE_2"/>
    <property type="match status" value="1"/>
</dbReference>